<evidence type="ECO:0000256" key="2">
    <source>
        <dbReference type="SAM" id="MobiDB-lite"/>
    </source>
</evidence>
<organism evidence="3 4">
    <name type="scientific">Rhodococcus cercidiphylli</name>
    <dbReference type="NCBI Taxonomy" id="489916"/>
    <lineage>
        <taxon>Bacteria</taxon>
        <taxon>Bacillati</taxon>
        <taxon>Actinomycetota</taxon>
        <taxon>Actinomycetes</taxon>
        <taxon>Mycobacteriales</taxon>
        <taxon>Nocardiaceae</taxon>
        <taxon>Rhodococcus</taxon>
    </lineage>
</organism>
<dbReference type="Proteomes" id="UP001185899">
    <property type="component" value="Unassembled WGS sequence"/>
</dbReference>
<reference evidence="3 4" key="1">
    <citation type="submission" date="2023-10" db="EMBL/GenBank/DDBJ databases">
        <title>Development of a sustainable strategy for remediation of hydrocarbon-contaminated territories based on the waste exchange concept.</title>
        <authorList>
            <person name="Krivoruchko A."/>
        </authorList>
    </citation>
    <scope>NUCLEOTIDE SEQUENCE [LARGE SCALE GENOMIC DNA]</scope>
    <source>
        <strain evidence="3 4">IEGM 1322</strain>
    </source>
</reference>
<name>A0ABU4B2Y2_9NOCA</name>
<evidence type="ECO:0000313" key="4">
    <source>
        <dbReference type="Proteomes" id="UP001185899"/>
    </source>
</evidence>
<dbReference type="RefSeq" id="WP_052683785.1">
    <property type="nucleotide sequence ID" value="NZ_JAWLKE010000007.1"/>
</dbReference>
<dbReference type="SUPFAM" id="SSF56349">
    <property type="entry name" value="DNA breaking-rejoining enzymes"/>
    <property type="match status" value="1"/>
</dbReference>
<gene>
    <name evidence="3" type="ORF">R3P95_20085</name>
</gene>
<accession>A0ABU4B2Y2</accession>
<proteinExistence type="predicted"/>
<feature type="region of interest" description="Disordered" evidence="2">
    <location>
        <begin position="698"/>
        <end position="725"/>
    </location>
</feature>
<dbReference type="EMBL" id="JAWLKE010000007">
    <property type="protein sequence ID" value="MDV6232860.1"/>
    <property type="molecule type" value="Genomic_DNA"/>
</dbReference>
<evidence type="ECO:0000313" key="3">
    <source>
        <dbReference type="EMBL" id="MDV6232860.1"/>
    </source>
</evidence>
<evidence type="ECO:0000256" key="1">
    <source>
        <dbReference type="ARBA" id="ARBA00023172"/>
    </source>
</evidence>
<dbReference type="InterPro" id="IPR011010">
    <property type="entry name" value="DNA_brk_join_enz"/>
</dbReference>
<protein>
    <submittedName>
        <fullName evidence="3">Integrase</fullName>
    </submittedName>
</protein>
<keyword evidence="4" id="KW-1185">Reference proteome</keyword>
<keyword evidence="1" id="KW-0233">DNA recombination</keyword>
<dbReference type="Gene3D" id="1.10.443.10">
    <property type="entry name" value="Intergrase catalytic core"/>
    <property type="match status" value="1"/>
</dbReference>
<comment type="caution">
    <text evidence="3">The sequence shown here is derived from an EMBL/GenBank/DDBJ whole genome shotgun (WGS) entry which is preliminary data.</text>
</comment>
<dbReference type="InterPro" id="IPR013762">
    <property type="entry name" value="Integrase-like_cat_sf"/>
</dbReference>
<sequence>MSRPASASAPEFPVIDGIAAVPDAPVFHRRPLHEVGSIGAPRFGDDFWDLTPAMHLRHRKVTVNWLAFPAEFREPMKLYTFALINVTNRSPRLVAANSGFPSLPTIKHDLQHLRRFAGWLVGRGYHRFDQLHDDDLDDYARLVLSREDTSARVKRSLLCAVMRLHAYREYLPEHCRLQVVRSLWGAATAGQIVGVSNASRSENATSRITPDVMGALLSAALVTIDVIGPDIVGTAITVSTMRRIAHESIGRQQPSRWGKPDLAGATARFETLLPALREAKIPIPGIGGSALGIDVEGLAVGSFMDTTTLKGMASLISDIAQQRIPTTVDLLRVTDFSEITGHRWRDEPVGARELLKLIDHVVAACLVLTTYLSGIRPGEALNLRRGCISRSKTLELVFLSGTQEKTQPGRRERSPATIPWVVTEHVGRAIALLEQLAPGELLFPYAGRYTPDAFQHSSSRVMSASRANQRVRAFVEWFNTDIAGTVGHEQIAADPHGPITLSRFRRTLAWHIVRRPGGLIAGAIQYGHLRTQITQGYAGQADAGFNDDVGFEEFLLRCETIHADHQRLQSGEQVSGPAASSYIGRVTAAREFLGHSVSSPAQARALLANETLQIHHGAFLTCVYRAETAACRDAAQSDTAPVWRKCKPSCRNIARTDQDIDALEAHNDDLISDPLQLHLPLPLRARLNERTTSNSAIISDHRGTATSASNLHKHQPQAETWTSEF</sequence>